<comment type="caution">
    <text evidence="5">The sequence shown here is derived from an EMBL/GenBank/DDBJ whole genome shotgun (WGS) entry which is preliminary data.</text>
</comment>
<dbReference type="GO" id="GO:0004497">
    <property type="term" value="F:monooxygenase activity"/>
    <property type="evidence" value="ECO:0007669"/>
    <property type="project" value="InterPro"/>
</dbReference>
<keyword evidence="4" id="KW-0408">Iron</keyword>
<proteinExistence type="inferred from homology"/>
<reference evidence="5" key="1">
    <citation type="submission" date="2021-06" db="EMBL/GenBank/DDBJ databases">
        <authorList>
            <person name="Kallberg Y."/>
            <person name="Tangrot J."/>
            <person name="Rosling A."/>
        </authorList>
    </citation>
    <scope>NUCLEOTIDE SEQUENCE</scope>
    <source>
        <strain evidence="5">MT106</strain>
    </source>
</reference>
<dbReference type="GO" id="GO:0020037">
    <property type="term" value="F:heme binding"/>
    <property type="evidence" value="ECO:0007669"/>
    <property type="project" value="InterPro"/>
</dbReference>
<evidence type="ECO:0000256" key="2">
    <source>
        <dbReference type="ARBA" id="ARBA00022723"/>
    </source>
</evidence>
<evidence type="ECO:0000256" key="4">
    <source>
        <dbReference type="ARBA" id="ARBA00023004"/>
    </source>
</evidence>
<evidence type="ECO:0000256" key="3">
    <source>
        <dbReference type="ARBA" id="ARBA00023002"/>
    </source>
</evidence>
<dbReference type="EMBL" id="CAJVPL010006262">
    <property type="protein sequence ID" value="CAG8663398.1"/>
    <property type="molecule type" value="Genomic_DNA"/>
</dbReference>
<dbReference type="InterPro" id="IPR036396">
    <property type="entry name" value="Cyt_P450_sf"/>
</dbReference>
<protein>
    <submittedName>
        <fullName evidence="5">12871_t:CDS:1</fullName>
    </submittedName>
</protein>
<evidence type="ECO:0000256" key="1">
    <source>
        <dbReference type="ARBA" id="ARBA00010617"/>
    </source>
</evidence>
<dbReference type="Proteomes" id="UP000789831">
    <property type="component" value="Unassembled WGS sequence"/>
</dbReference>
<evidence type="ECO:0000313" key="5">
    <source>
        <dbReference type="EMBL" id="CAG8663398.1"/>
    </source>
</evidence>
<evidence type="ECO:0000313" key="6">
    <source>
        <dbReference type="Proteomes" id="UP000789831"/>
    </source>
</evidence>
<name>A0A9N9HCG4_9GLOM</name>
<accession>A0A9N9HCG4</accession>
<comment type="similarity">
    <text evidence="1">Belongs to the cytochrome P450 family.</text>
</comment>
<dbReference type="Pfam" id="PF00067">
    <property type="entry name" value="p450"/>
    <property type="match status" value="1"/>
</dbReference>
<dbReference type="InterPro" id="IPR001128">
    <property type="entry name" value="Cyt_P450"/>
</dbReference>
<sequence length="125" mass="14489">MLDLIFLCFLFFLLFIAYLVIRYPNRAIGTSARLDLKGPKGHPIIGNLVFHAHNAERYPDHLSELSQKYGETCTYTLPGMRFILISTPKHLEHVLKDNFQNYLKSSYHRRMIIELFGDGIFNVDG</sequence>
<keyword evidence="2" id="KW-0479">Metal-binding</keyword>
<dbReference type="PANTHER" id="PTHR24296">
    <property type="entry name" value="CYTOCHROME P450"/>
    <property type="match status" value="1"/>
</dbReference>
<feature type="non-terminal residue" evidence="5">
    <location>
        <position position="125"/>
    </location>
</feature>
<dbReference type="GO" id="GO:0005506">
    <property type="term" value="F:iron ion binding"/>
    <property type="evidence" value="ECO:0007669"/>
    <property type="project" value="InterPro"/>
</dbReference>
<dbReference type="SUPFAM" id="SSF48264">
    <property type="entry name" value="Cytochrome P450"/>
    <property type="match status" value="1"/>
</dbReference>
<dbReference type="GO" id="GO:0016705">
    <property type="term" value="F:oxidoreductase activity, acting on paired donors, with incorporation or reduction of molecular oxygen"/>
    <property type="evidence" value="ECO:0007669"/>
    <property type="project" value="InterPro"/>
</dbReference>
<gene>
    <name evidence="5" type="ORF">AGERDE_LOCUS11927</name>
</gene>
<keyword evidence="3" id="KW-0560">Oxidoreductase</keyword>
<organism evidence="5 6">
    <name type="scientific">Ambispora gerdemannii</name>
    <dbReference type="NCBI Taxonomy" id="144530"/>
    <lineage>
        <taxon>Eukaryota</taxon>
        <taxon>Fungi</taxon>
        <taxon>Fungi incertae sedis</taxon>
        <taxon>Mucoromycota</taxon>
        <taxon>Glomeromycotina</taxon>
        <taxon>Glomeromycetes</taxon>
        <taxon>Archaeosporales</taxon>
        <taxon>Ambisporaceae</taxon>
        <taxon>Ambispora</taxon>
    </lineage>
</organism>
<keyword evidence="6" id="KW-1185">Reference proteome</keyword>
<dbReference type="OrthoDB" id="1470350at2759"/>
<dbReference type="AlphaFoldDB" id="A0A9N9HCG4"/>
<dbReference type="Gene3D" id="1.10.630.10">
    <property type="entry name" value="Cytochrome P450"/>
    <property type="match status" value="1"/>
</dbReference>